<proteinExistence type="inferred from homology"/>
<dbReference type="SUPFAM" id="SSF56801">
    <property type="entry name" value="Acetyl-CoA synthetase-like"/>
    <property type="match status" value="1"/>
</dbReference>
<evidence type="ECO:0000313" key="3">
    <source>
        <dbReference type="Proteomes" id="UP000286510"/>
    </source>
</evidence>
<name>A0A3R7ALU1_APHAT</name>
<dbReference type="PANTHER" id="PTHR43201">
    <property type="entry name" value="ACYL-COA SYNTHETASE"/>
    <property type="match status" value="1"/>
</dbReference>
<evidence type="ECO:0000313" key="2">
    <source>
        <dbReference type="EMBL" id="RHY82826.1"/>
    </source>
</evidence>
<dbReference type="EMBL" id="QUTF01025942">
    <property type="protein sequence ID" value="RHY82826.1"/>
    <property type="molecule type" value="Genomic_DNA"/>
</dbReference>
<reference evidence="2 3" key="1">
    <citation type="submission" date="2018-08" db="EMBL/GenBank/DDBJ databases">
        <title>Aphanomyces genome sequencing and annotation.</title>
        <authorList>
            <person name="Minardi D."/>
            <person name="Oidtmann B."/>
            <person name="Van Der Giezen M."/>
            <person name="Studholme D.J."/>
        </authorList>
    </citation>
    <scope>NUCLEOTIDE SEQUENCE [LARGE SCALE GENOMIC DNA]</scope>
    <source>
        <strain evidence="2 3">FDL457</strain>
    </source>
</reference>
<dbReference type="VEuPathDB" id="FungiDB:H257_09251"/>
<sequence length="73" mass="8360">MIPQDGELQVRGPTLFKAYWNRPDETQSEWTTDGWFKTGDVAEYNATFASYRILGRASVDILKVGLYRMSSSH</sequence>
<gene>
    <name evidence="2" type="ORF">DYB26_001051</name>
</gene>
<comment type="similarity">
    <text evidence="1">Belongs to the ATP-dependent AMP-binding enzyme family.</text>
</comment>
<dbReference type="GO" id="GO:0031956">
    <property type="term" value="F:medium-chain fatty acid-CoA ligase activity"/>
    <property type="evidence" value="ECO:0007669"/>
    <property type="project" value="TreeGrafter"/>
</dbReference>
<comment type="caution">
    <text evidence="2">The sequence shown here is derived from an EMBL/GenBank/DDBJ whole genome shotgun (WGS) entry which is preliminary data.</text>
</comment>
<dbReference type="Proteomes" id="UP000286510">
    <property type="component" value="Unassembled WGS sequence"/>
</dbReference>
<protein>
    <submittedName>
        <fullName evidence="2">Uncharacterized protein</fullName>
    </submittedName>
</protein>
<accession>A0A3R7ALU1</accession>
<dbReference type="Gene3D" id="2.30.38.10">
    <property type="entry name" value="Luciferase, Domain 3"/>
    <property type="match status" value="1"/>
</dbReference>
<dbReference type="AlphaFoldDB" id="A0A3R7ALU1"/>
<evidence type="ECO:0000256" key="1">
    <source>
        <dbReference type="ARBA" id="ARBA00006432"/>
    </source>
</evidence>
<dbReference type="PANTHER" id="PTHR43201:SF8">
    <property type="entry name" value="ACYL-COA SYNTHETASE FAMILY MEMBER 3"/>
    <property type="match status" value="1"/>
</dbReference>
<dbReference type="GO" id="GO:0006631">
    <property type="term" value="P:fatty acid metabolic process"/>
    <property type="evidence" value="ECO:0007669"/>
    <property type="project" value="TreeGrafter"/>
</dbReference>
<organism evidence="2 3">
    <name type="scientific">Aphanomyces astaci</name>
    <name type="common">Crayfish plague agent</name>
    <dbReference type="NCBI Taxonomy" id="112090"/>
    <lineage>
        <taxon>Eukaryota</taxon>
        <taxon>Sar</taxon>
        <taxon>Stramenopiles</taxon>
        <taxon>Oomycota</taxon>
        <taxon>Saprolegniomycetes</taxon>
        <taxon>Saprolegniales</taxon>
        <taxon>Verrucalvaceae</taxon>
        <taxon>Aphanomyces</taxon>
    </lineage>
</organism>